<feature type="chain" id="PRO_5043967582" evidence="2">
    <location>
        <begin position="36"/>
        <end position="643"/>
    </location>
</feature>
<name>A0AAV9HFW7_9PEZI</name>
<keyword evidence="4" id="KW-1185">Reference proteome</keyword>
<feature type="signal peptide" evidence="2">
    <location>
        <begin position="1"/>
        <end position="35"/>
    </location>
</feature>
<dbReference type="GO" id="GO:0098703">
    <property type="term" value="P:calcium ion import across plasma membrane"/>
    <property type="evidence" value="ECO:0007669"/>
    <property type="project" value="InterPro"/>
</dbReference>
<dbReference type="PANTHER" id="PTHR39142">
    <property type="entry name" value="MID1P"/>
    <property type="match status" value="1"/>
</dbReference>
<accession>A0AAV9HFW7</accession>
<dbReference type="Pfam" id="PF12929">
    <property type="entry name" value="Mid1"/>
    <property type="match status" value="1"/>
</dbReference>
<organism evidence="3 4">
    <name type="scientific">Cladorrhinum samala</name>
    <dbReference type="NCBI Taxonomy" id="585594"/>
    <lineage>
        <taxon>Eukaryota</taxon>
        <taxon>Fungi</taxon>
        <taxon>Dikarya</taxon>
        <taxon>Ascomycota</taxon>
        <taxon>Pezizomycotina</taxon>
        <taxon>Sordariomycetes</taxon>
        <taxon>Sordariomycetidae</taxon>
        <taxon>Sordariales</taxon>
        <taxon>Podosporaceae</taxon>
        <taxon>Cladorrhinum</taxon>
    </lineage>
</organism>
<protein>
    <submittedName>
        <fullName evidence="3">Calcium influx-promoting protein ehs1</fullName>
    </submittedName>
</protein>
<evidence type="ECO:0000256" key="2">
    <source>
        <dbReference type="SAM" id="SignalP"/>
    </source>
</evidence>
<reference evidence="3" key="2">
    <citation type="submission" date="2023-06" db="EMBL/GenBank/DDBJ databases">
        <authorList>
            <consortium name="Lawrence Berkeley National Laboratory"/>
            <person name="Mondo S.J."/>
            <person name="Hensen N."/>
            <person name="Bonometti L."/>
            <person name="Westerberg I."/>
            <person name="Brannstrom I.O."/>
            <person name="Guillou S."/>
            <person name="Cros-Aarteil S."/>
            <person name="Calhoun S."/>
            <person name="Haridas S."/>
            <person name="Kuo A."/>
            <person name="Pangilinan J."/>
            <person name="Riley R."/>
            <person name="Labutti K."/>
            <person name="Andreopoulos B."/>
            <person name="Lipzen A."/>
            <person name="Chen C."/>
            <person name="Yanf M."/>
            <person name="Daum C."/>
            <person name="Ng V."/>
            <person name="Clum A."/>
            <person name="Steindorff A."/>
            <person name="Ohm R."/>
            <person name="Martin F."/>
            <person name="Silar P."/>
            <person name="Natvig D."/>
            <person name="Lalanne C."/>
            <person name="Gautier V."/>
            <person name="Ament-Velasquez S.L."/>
            <person name="Kruys A."/>
            <person name="Hutchinson M.I."/>
            <person name="Powell A.J."/>
            <person name="Barry K."/>
            <person name="Miller A.N."/>
            <person name="Grigoriev I.V."/>
            <person name="Debuchy R."/>
            <person name="Gladieux P."/>
            <person name="Thoren M.H."/>
            <person name="Johannesson H."/>
        </authorList>
    </citation>
    <scope>NUCLEOTIDE SEQUENCE</scope>
    <source>
        <strain evidence="3">PSN324</strain>
    </source>
</reference>
<keyword evidence="2" id="KW-0732">Signal</keyword>
<dbReference type="EMBL" id="MU865054">
    <property type="protein sequence ID" value="KAK4458844.1"/>
    <property type="molecule type" value="Genomic_DNA"/>
</dbReference>
<sequence length="643" mass="70885">MYLSPLQSRLGASALGPCLPILLYLCLISPHSAVALDLEPATPIPQDNDVGFSPNPAGRSPLSANYEPAFIPFDRSIIGRAPPENFNPLTNNEPFPIDIDKGAAVRFVFPLTDVKSRESGYSRLELRDEHSLLDDNDAADETGGTEGREGASKLERRQTSRRVYISANTCQQPVAVDPSKTTGSPPQLTLFVSKSPENMAPGLFSDPAQQVMLKFVEGAVMWNFTTKHDVYLAVYAPNVSDEYTGSYNFRIAASTERPYFHYNDSVSDALVWVDSDSQGALLYTQNLTSSNDPTVQEVAKSSQPYVLFAHNQDDTSINGLKHSYCGLQNHAQIALSMGRGTEMVKTSMITRGQEGFVRQQFFFGSLNSSAKYWGILAKDGSSSSGKRQNPIGGGGEVFSATEFETKSSHGNCAIITDLEFCNEVAYSVPSNPNTFSNRDLATWYDTQAKISYENFNKSLSQIQCEAPSSQRYSLVRTCEDCAAAYKNWLCTVAIPRCEDFDNDEPFLQPRAVFQPLPNGERLSDEVLQRFKPFENMTSYKSSRSPRIDDEVKPGPHKELLPCDYLCYDIVRSCPAQMDFGCPKPGGIGFEGNYQQHKPESQKLTCNFQGSAHVKSAAPPRRLKSVWAVPTWALVVVIGTALIA</sequence>
<evidence type="ECO:0000256" key="1">
    <source>
        <dbReference type="SAM" id="MobiDB-lite"/>
    </source>
</evidence>
<dbReference type="Proteomes" id="UP001321749">
    <property type="component" value="Unassembled WGS sequence"/>
</dbReference>
<dbReference type="GO" id="GO:0005262">
    <property type="term" value="F:calcium channel activity"/>
    <property type="evidence" value="ECO:0007669"/>
    <property type="project" value="InterPro"/>
</dbReference>
<reference evidence="3" key="1">
    <citation type="journal article" date="2023" name="Mol. Phylogenet. Evol.">
        <title>Genome-scale phylogeny and comparative genomics of the fungal order Sordariales.</title>
        <authorList>
            <person name="Hensen N."/>
            <person name="Bonometti L."/>
            <person name="Westerberg I."/>
            <person name="Brannstrom I.O."/>
            <person name="Guillou S."/>
            <person name="Cros-Aarteil S."/>
            <person name="Calhoun S."/>
            <person name="Haridas S."/>
            <person name="Kuo A."/>
            <person name="Mondo S."/>
            <person name="Pangilinan J."/>
            <person name="Riley R."/>
            <person name="LaButti K."/>
            <person name="Andreopoulos B."/>
            <person name="Lipzen A."/>
            <person name="Chen C."/>
            <person name="Yan M."/>
            <person name="Daum C."/>
            <person name="Ng V."/>
            <person name="Clum A."/>
            <person name="Steindorff A."/>
            <person name="Ohm R.A."/>
            <person name="Martin F."/>
            <person name="Silar P."/>
            <person name="Natvig D.O."/>
            <person name="Lalanne C."/>
            <person name="Gautier V."/>
            <person name="Ament-Velasquez S.L."/>
            <person name="Kruys A."/>
            <person name="Hutchinson M.I."/>
            <person name="Powell A.J."/>
            <person name="Barry K."/>
            <person name="Miller A.N."/>
            <person name="Grigoriev I.V."/>
            <person name="Debuchy R."/>
            <person name="Gladieux P."/>
            <person name="Hiltunen Thoren M."/>
            <person name="Johannesson H."/>
        </authorList>
    </citation>
    <scope>NUCLEOTIDE SEQUENCE</scope>
    <source>
        <strain evidence="3">PSN324</strain>
    </source>
</reference>
<dbReference type="InterPro" id="IPR024338">
    <property type="entry name" value="MID1/Yam8"/>
</dbReference>
<dbReference type="PANTHER" id="PTHR39142:SF1">
    <property type="entry name" value="AEL197CP"/>
    <property type="match status" value="1"/>
</dbReference>
<feature type="compositionally biased region" description="Basic and acidic residues" evidence="1">
    <location>
        <begin position="146"/>
        <end position="158"/>
    </location>
</feature>
<proteinExistence type="predicted"/>
<gene>
    <name evidence="3" type="ORF">QBC42DRAFT_308260</name>
</gene>
<evidence type="ECO:0000313" key="3">
    <source>
        <dbReference type="EMBL" id="KAK4458844.1"/>
    </source>
</evidence>
<dbReference type="AlphaFoldDB" id="A0AAV9HFW7"/>
<comment type="caution">
    <text evidence="3">The sequence shown here is derived from an EMBL/GenBank/DDBJ whole genome shotgun (WGS) entry which is preliminary data.</text>
</comment>
<feature type="region of interest" description="Disordered" evidence="1">
    <location>
        <begin position="132"/>
        <end position="158"/>
    </location>
</feature>
<evidence type="ECO:0000313" key="4">
    <source>
        <dbReference type="Proteomes" id="UP001321749"/>
    </source>
</evidence>